<keyword evidence="2" id="KW-1185">Reference proteome</keyword>
<name>A0AAD5H7J3_9CHLO</name>
<reference evidence="1" key="1">
    <citation type="submission" date="2020-11" db="EMBL/GenBank/DDBJ databases">
        <title>Chlorella ohadii genome sequencing and assembly.</title>
        <authorList>
            <person name="Murik O."/>
            <person name="Treves H."/>
            <person name="Kedem I."/>
            <person name="Shotland Y."/>
            <person name="Kaplan A."/>
        </authorList>
    </citation>
    <scope>NUCLEOTIDE SEQUENCE</scope>
    <source>
        <strain evidence="1">1</strain>
    </source>
</reference>
<organism evidence="1 2">
    <name type="scientific">Chlorella ohadii</name>
    <dbReference type="NCBI Taxonomy" id="2649997"/>
    <lineage>
        <taxon>Eukaryota</taxon>
        <taxon>Viridiplantae</taxon>
        <taxon>Chlorophyta</taxon>
        <taxon>core chlorophytes</taxon>
        <taxon>Trebouxiophyceae</taxon>
        <taxon>Chlorellales</taxon>
        <taxon>Chlorellaceae</taxon>
        <taxon>Chlorella clade</taxon>
        <taxon>Chlorella</taxon>
    </lineage>
</organism>
<dbReference type="CDD" id="cd00657">
    <property type="entry name" value="Ferritin_like"/>
    <property type="match status" value="1"/>
</dbReference>
<accession>A0AAD5H7J3</accession>
<dbReference type="PANTHER" id="PTHR42782:SF4">
    <property type="entry name" value="DUF455 DOMAIN-CONTAINING PROTEIN"/>
    <property type="match status" value="1"/>
</dbReference>
<dbReference type="Pfam" id="PF04305">
    <property type="entry name" value="DUF455"/>
    <property type="match status" value="1"/>
</dbReference>
<dbReference type="InterPro" id="IPR007402">
    <property type="entry name" value="DUF455"/>
</dbReference>
<proteinExistence type="predicted"/>
<dbReference type="EMBL" id="JADXDR010000053">
    <property type="protein sequence ID" value="KAI7842362.1"/>
    <property type="molecule type" value="Genomic_DNA"/>
</dbReference>
<protein>
    <recommendedName>
        <fullName evidence="3">Ferritin-like domain-containing protein</fullName>
    </recommendedName>
</protein>
<dbReference type="SUPFAM" id="SSF47240">
    <property type="entry name" value="Ferritin-like"/>
    <property type="match status" value="1"/>
</dbReference>
<dbReference type="Proteomes" id="UP001205105">
    <property type="component" value="Unassembled WGS sequence"/>
</dbReference>
<dbReference type="PANTHER" id="PTHR42782">
    <property type="entry name" value="SI:CH73-314G15.3"/>
    <property type="match status" value="1"/>
</dbReference>
<evidence type="ECO:0000313" key="2">
    <source>
        <dbReference type="Proteomes" id="UP001205105"/>
    </source>
</evidence>
<dbReference type="InterPro" id="IPR009078">
    <property type="entry name" value="Ferritin-like_SF"/>
</dbReference>
<evidence type="ECO:0000313" key="1">
    <source>
        <dbReference type="EMBL" id="KAI7842362.1"/>
    </source>
</evidence>
<sequence>MDASPLPKAVYMLHNLAHVELNAIDLAWDTVVRFSRYGLPAAFYADFARVADDESRHLAWCIQRLRELGFDYGSMPAHNLLWEGCEMSAADLGARLAIVPMSQEARGLDAGDRLSKRLVGMGDNRTAAIVRQIATEERAHVAVGVTWFHAICAGAGVDPGPKFRRLLLELCPGLLKGPFNDAERQLVGLPAAWYDARLWEPELRDVAAAAVAAASKAEYAGAPAVAAGSAAGSAVAAALAPVAEPEKLRRIAARLATMLDLEVQTATSA</sequence>
<comment type="caution">
    <text evidence="1">The sequence shown here is derived from an EMBL/GenBank/DDBJ whole genome shotgun (WGS) entry which is preliminary data.</text>
</comment>
<dbReference type="AlphaFoldDB" id="A0AAD5H7J3"/>
<evidence type="ECO:0008006" key="3">
    <source>
        <dbReference type="Google" id="ProtNLM"/>
    </source>
</evidence>
<gene>
    <name evidence="1" type="ORF">COHA_004002</name>
</gene>